<dbReference type="SUPFAM" id="SSF46785">
    <property type="entry name" value="Winged helix' DNA-binding domain"/>
    <property type="match status" value="1"/>
</dbReference>
<accession>A0ABW1UKV4</accession>
<name>A0ABW1UKV4_9LACO</name>
<evidence type="ECO:0000256" key="2">
    <source>
        <dbReference type="ARBA" id="ARBA00023125"/>
    </source>
</evidence>
<keyword evidence="2" id="KW-0238">DNA-binding</keyword>
<dbReference type="Gene3D" id="3.30.70.1450">
    <property type="entry name" value="Regulator of K+ conductance, C-terminal domain"/>
    <property type="match status" value="1"/>
</dbReference>
<organism evidence="5 6">
    <name type="scientific">Lapidilactobacillus achengensis</name>
    <dbReference type="NCBI Taxonomy" id="2486000"/>
    <lineage>
        <taxon>Bacteria</taxon>
        <taxon>Bacillati</taxon>
        <taxon>Bacillota</taxon>
        <taxon>Bacilli</taxon>
        <taxon>Lactobacillales</taxon>
        <taxon>Lactobacillaceae</taxon>
        <taxon>Lapidilactobacillus</taxon>
    </lineage>
</organism>
<evidence type="ECO:0000259" key="4">
    <source>
        <dbReference type="PROSITE" id="PS50949"/>
    </source>
</evidence>
<dbReference type="Pfam" id="PF00392">
    <property type="entry name" value="GntR"/>
    <property type="match status" value="1"/>
</dbReference>
<feature type="domain" description="HTH gntR-type" evidence="4">
    <location>
        <begin position="8"/>
        <end position="76"/>
    </location>
</feature>
<evidence type="ECO:0000256" key="3">
    <source>
        <dbReference type="ARBA" id="ARBA00023163"/>
    </source>
</evidence>
<dbReference type="InterPro" id="IPR050679">
    <property type="entry name" value="Bact_HTH_transcr_reg"/>
</dbReference>
<keyword evidence="3" id="KW-0804">Transcription</keyword>
<reference evidence="6" key="1">
    <citation type="journal article" date="2019" name="Int. J. Syst. Evol. Microbiol.">
        <title>The Global Catalogue of Microorganisms (GCM) 10K type strain sequencing project: providing services to taxonomists for standard genome sequencing and annotation.</title>
        <authorList>
            <consortium name="The Broad Institute Genomics Platform"/>
            <consortium name="The Broad Institute Genome Sequencing Center for Infectious Disease"/>
            <person name="Wu L."/>
            <person name="Ma J."/>
        </authorList>
    </citation>
    <scope>NUCLEOTIDE SEQUENCE [LARGE SCALE GENOMIC DNA]</scope>
    <source>
        <strain evidence="6">CCM 8897</strain>
    </source>
</reference>
<sequence>MTTKKQFSSRYQQIAADLAQQIWEHQYPVGAKLHARSAVAATYGVSPETARKAISILADLGIVEAKHGSGFFVASIERAGEFVTQYQEVASLRDLKGEVLASVTRQKEELTQFSQLLDQLVAQTNRVQQANPLAPFELVLTAEAQHLDETIGTLKIWQNTGATIVALRHGTTLQVSPGPYAKLSVDDCLFFVGNDLVFQRMTHFFYPPQRWESGDSVD</sequence>
<keyword evidence="1" id="KW-0805">Transcription regulation</keyword>
<dbReference type="SUPFAM" id="SSF116726">
    <property type="entry name" value="TrkA C-terminal domain-like"/>
    <property type="match status" value="1"/>
</dbReference>
<dbReference type="PROSITE" id="PS50949">
    <property type="entry name" value="HTH_GNTR"/>
    <property type="match status" value="1"/>
</dbReference>
<dbReference type="InterPro" id="IPR000524">
    <property type="entry name" value="Tscrpt_reg_HTH_GntR"/>
</dbReference>
<dbReference type="PANTHER" id="PTHR44846">
    <property type="entry name" value="MANNOSYL-D-GLYCERATE TRANSPORT/METABOLISM SYSTEM REPRESSOR MNGR-RELATED"/>
    <property type="match status" value="1"/>
</dbReference>
<evidence type="ECO:0000256" key="1">
    <source>
        <dbReference type="ARBA" id="ARBA00023015"/>
    </source>
</evidence>
<dbReference type="EMBL" id="JBHSSM010000009">
    <property type="protein sequence ID" value="MFC6314569.1"/>
    <property type="molecule type" value="Genomic_DNA"/>
</dbReference>
<dbReference type="InterPro" id="IPR036390">
    <property type="entry name" value="WH_DNA-bd_sf"/>
</dbReference>
<proteinExistence type="predicted"/>
<comment type="caution">
    <text evidence="5">The sequence shown here is derived from an EMBL/GenBank/DDBJ whole genome shotgun (WGS) entry which is preliminary data.</text>
</comment>
<evidence type="ECO:0000313" key="5">
    <source>
        <dbReference type="EMBL" id="MFC6314569.1"/>
    </source>
</evidence>
<keyword evidence="6" id="KW-1185">Reference proteome</keyword>
<dbReference type="CDD" id="cd07377">
    <property type="entry name" value="WHTH_GntR"/>
    <property type="match status" value="1"/>
</dbReference>
<evidence type="ECO:0000313" key="6">
    <source>
        <dbReference type="Proteomes" id="UP001596310"/>
    </source>
</evidence>
<dbReference type="InterPro" id="IPR036721">
    <property type="entry name" value="RCK_C_sf"/>
</dbReference>
<dbReference type="PANTHER" id="PTHR44846:SF1">
    <property type="entry name" value="MANNOSYL-D-GLYCERATE TRANSPORT_METABOLISM SYSTEM REPRESSOR MNGR-RELATED"/>
    <property type="match status" value="1"/>
</dbReference>
<protein>
    <submittedName>
        <fullName evidence="5">GntR family transcriptional regulator</fullName>
    </submittedName>
</protein>
<dbReference type="Gene3D" id="1.10.10.10">
    <property type="entry name" value="Winged helix-like DNA-binding domain superfamily/Winged helix DNA-binding domain"/>
    <property type="match status" value="1"/>
</dbReference>
<dbReference type="InterPro" id="IPR036388">
    <property type="entry name" value="WH-like_DNA-bd_sf"/>
</dbReference>
<dbReference type="RefSeq" id="WP_125601308.1">
    <property type="nucleotide sequence ID" value="NZ_JBHSSM010000009.1"/>
</dbReference>
<gene>
    <name evidence="5" type="ORF">ACFQHW_03185</name>
</gene>
<dbReference type="Proteomes" id="UP001596310">
    <property type="component" value="Unassembled WGS sequence"/>
</dbReference>
<dbReference type="SMART" id="SM00345">
    <property type="entry name" value="HTH_GNTR"/>
    <property type="match status" value="1"/>
</dbReference>